<keyword evidence="3" id="KW-0677">Repeat</keyword>
<evidence type="ECO:0000256" key="3">
    <source>
        <dbReference type="ARBA" id="ARBA00022737"/>
    </source>
</evidence>
<dbReference type="CDD" id="cd09326">
    <property type="entry name" value="LIM_CRP_like"/>
    <property type="match status" value="2"/>
</dbReference>
<dbReference type="AlphaFoldDB" id="A0A1X2IMN1"/>
<keyword evidence="6" id="KW-0539">Nucleus</keyword>
<dbReference type="PANTHER" id="PTHR24215:SF35">
    <property type="entry name" value="MUSCLE LIM PROTEIN MLP84B"/>
    <property type="match status" value="1"/>
</dbReference>
<dbReference type="Pfam" id="PF00412">
    <property type="entry name" value="LIM"/>
    <property type="match status" value="2"/>
</dbReference>
<dbReference type="Proteomes" id="UP000193560">
    <property type="component" value="Unassembled WGS sequence"/>
</dbReference>
<dbReference type="STRING" id="90262.A0A1X2IMN1"/>
<accession>A0A1X2IMN1</accession>
<evidence type="ECO:0000256" key="7">
    <source>
        <dbReference type="PROSITE-ProRule" id="PRU00125"/>
    </source>
</evidence>
<feature type="domain" description="LIM zinc-binding" evidence="9">
    <location>
        <begin position="239"/>
        <end position="299"/>
    </location>
</feature>
<keyword evidence="4 7" id="KW-0862">Zinc</keyword>
<evidence type="ECO:0000256" key="6">
    <source>
        <dbReference type="ARBA" id="ARBA00023242"/>
    </source>
</evidence>
<organism evidence="10 11">
    <name type="scientific">Absidia repens</name>
    <dbReference type="NCBI Taxonomy" id="90262"/>
    <lineage>
        <taxon>Eukaryota</taxon>
        <taxon>Fungi</taxon>
        <taxon>Fungi incertae sedis</taxon>
        <taxon>Mucoromycota</taxon>
        <taxon>Mucoromycotina</taxon>
        <taxon>Mucoromycetes</taxon>
        <taxon>Mucorales</taxon>
        <taxon>Cunninghamellaceae</taxon>
        <taxon>Absidia</taxon>
    </lineage>
</organism>
<dbReference type="Gene3D" id="2.10.110.10">
    <property type="entry name" value="Cysteine Rich Protein"/>
    <property type="match status" value="2"/>
</dbReference>
<evidence type="ECO:0000313" key="11">
    <source>
        <dbReference type="Proteomes" id="UP000193560"/>
    </source>
</evidence>
<reference evidence="10 11" key="1">
    <citation type="submission" date="2016-07" db="EMBL/GenBank/DDBJ databases">
        <title>Pervasive Adenine N6-methylation of Active Genes in Fungi.</title>
        <authorList>
            <consortium name="DOE Joint Genome Institute"/>
            <person name="Mondo S.J."/>
            <person name="Dannebaum R.O."/>
            <person name="Kuo R.C."/>
            <person name="Labutti K."/>
            <person name="Haridas S."/>
            <person name="Kuo A."/>
            <person name="Salamov A."/>
            <person name="Ahrendt S.R."/>
            <person name="Lipzen A."/>
            <person name="Sullivan W."/>
            <person name="Andreopoulos W.B."/>
            <person name="Clum A."/>
            <person name="Lindquist E."/>
            <person name="Daum C."/>
            <person name="Ramamoorthy G.K."/>
            <person name="Gryganskyi A."/>
            <person name="Culley D."/>
            <person name="Magnuson J.K."/>
            <person name="James T.Y."/>
            <person name="O'Malley M.A."/>
            <person name="Stajich J.E."/>
            <person name="Spatafora J.W."/>
            <person name="Visel A."/>
            <person name="Grigoriev I.V."/>
        </authorList>
    </citation>
    <scope>NUCLEOTIDE SEQUENCE [LARGE SCALE GENOMIC DNA]</scope>
    <source>
        <strain evidence="10 11">NRRL 1336</strain>
    </source>
</reference>
<dbReference type="PROSITE" id="PS50023">
    <property type="entry name" value="LIM_DOMAIN_2"/>
    <property type="match status" value="2"/>
</dbReference>
<name>A0A1X2IMN1_9FUNG</name>
<dbReference type="GO" id="GO:0005634">
    <property type="term" value="C:nucleus"/>
    <property type="evidence" value="ECO:0007669"/>
    <property type="project" value="UniProtKB-SubCell"/>
</dbReference>
<evidence type="ECO:0000313" key="10">
    <source>
        <dbReference type="EMBL" id="ORZ19035.1"/>
    </source>
</evidence>
<keyword evidence="5 7" id="KW-0440">LIM domain</keyword>
<dbReference type="FunFam" id="2.10.110.10:FF:000001">
    <property type="entry name" value="Cysteine and glycine-rich protein 1"/>
    <property type="match status" value="2"/>
</dbReference>
<proteinExistence type="predicted"/>
<dbReference type="GO" id="GO:0005737">
    <property type="term" value="C:cytoplasm"/>
    <property type="evidence" value="ECO:0007669"/>
    <property type="project" value="TreeGrafter"/>
</dbReference>
<feature type="compositionally biased region" description="Low complexity" evidence="8">
    <location>
        <begin position="93"/>
        <end position="103"/>
    </location>
</feature>
<evidence type="ECO:0000256" key="2">
    <source>
        <dbReference type="ARBA" id="ARBA00022723"/>
    </source>
</evidence>
<evidence type="ECO:0000259" key="9">
    <source>
        <dbReference type="PROSITE" id="PS50023"/>
    </source>
</evidence>
<evidence type="ECO:0000256" key="1">
    <source>
        <dbReference type="ARBA" id="ARBA00004123"/>
    </source>
</evidence>
<feature type="compositionally biased region" description="Polar residues" evidence="8">
    <location>
        <begin position="112"/>
        <end position="132"/>
    </location>
</feature>
<feature type="domain" description="LIM zinc-binding" evidence="9">
    <location>
        <begin position="9"/>
        <end position="69"/>
    </location>
</feature>
<evidence type="ECO:0000256" key="4">
    <source>
        <dbReference type="ARBA" id="ARBA00022833"/>
    </source>
</evidence>
<feature type="compositionally biased region" description="Low complexity" evidence="8">
    <location>
        <begin position="133"/>
        <end position="166"/>
    </location>
</feature>
<dbReference type="SMART" id="SM00132">
    <property type="entry name" value="LIM"/>
    <property type="match status" value="2"/>
</dbReference>
<comment type="subcellular location">
    <subcellularLocation>
        <location evidence="1">Nucleus</location>
    </subcellularLocation>
</comment>
<dbReference type="GO" id="GO:0030036">
    <property type="term" value="P:actin cytoskeleton organization"/>
    <property type="evidence" value="ECO:0007669"/>
    <property type="project" value="TreeGrafter"/>
</dbReference>
<keyword evidence="11" id="KW-1185">Reference proteome</keyword>
<dbReference type="InterPro" id="IPR001781">
    <property type="entry name" value="Znf_LIM"/>
</dbReference>
<dbReference type="OrthoDB" id="8062037at2759"/>
<comment type="caution">
    <text evidence="10">The sequence shown here is derived from an EMBL/GenBank/DDBJ whole genome shotgun (WGS) entry which is preliminary data.</text>
</comment>
<dbReference type="SUPFAM" id="SSF57716">
    <property type="entry name" value="Glucocorticoid receptor-like (DNA-binding domain)"/>
    <property type="match status" value="4"/>
</dbReference>
<dbReference type="PROSITE" id="PS00478">
    <property type="entry name" value="LIM_DOMAIN_1"/>
    <property type="match status" value="2"/>
</dbReference>
<feature type="region of interest" description="Disordered" evidence="8">
    <location>
        <begin position="92"/>
        <end position="208"/>
    </location>
</feature>
<keyword evidence="2 7" id="KW-0479">Metal-binding</keyword>
<evidence type="ECO:0000256" key="8">
    <source>
        <dbReference type="SAM" id="MobiDB-lite"/>
    </source>
</evidence>
<protein>
    <recommendedName>
        <fullName evidence="9">LIM zinc-binding domain-containing protein</fullName>
    </recommendedName>
</protein>
<dbReference type="EMBL" id="MCGE01000008">
    <property type="protein sequence ID" value="ORZ19035.1"/>
    <property type="molecule type" value="Genomic_DNA"/>
</dbReference>
<evidence type="ECO:0000256" key="5">
    <source>
        <dbReference type="ARBA" id="ARBA00023038"/>
    </source>
</evidence>
<sequence>MPPRFGGAPSCVRCQKAVYMAEQVIGPSGAYHKVCLTCKECNKRLDSTTLTEREGEAYCKVCHSRKWGIKGYGFAGGASFLSTEDKMPKDILESQQQQELSSPPSTPPRMALNNNTAPTLPTRPTASEIQQTPSSSINNNVNDDVPSPSFWSNRSVPSVSSTASAPAPAPAPVPVPARTNVNDQPQVQQPSLPPRPSAAAAAPAAAPAPVNNFTGPKSSYLTYQTGYVPKKLNFGIQNDVCTKCGKAVYAAELALGAGNKYHKLCLKCCQCGKLLSSTNMQDRDRDLYCRGCYSKSFGPKGYGYGNLLTPEGATR</sequence>
<feature type="compositionally biased region" description="Low complexity" evidence="8">
    <location>
        <begin position="197"/>
        <end position="208"/>
    </location>
</feature>
<dbReference type="PANTHER" id="PTHR24215">
    <property type="entry name" value="RHO-GTPASE-ACTIVATING PROTEIN LRG1"/>
    <property type="match status" value="1"/>
</dbReference>
<gene>
    <name evidence="10" type="ORF">BCR42DRAFT_450165</name>
</gene>
<dbReference type="GO" id="GO:0046872">
    <property type="term" value="F:metal ion binding"/>
    <property type="evidence" value="ECO:0007669"/>
    <property type="project" value="UniProtKB-KW"/>
</dbReference>